<dbReference type="KEGG" id="pze:HU754_026240"/>
<dbReference type="RefSeq" id="WP_217827583.1">
    <property type="nucleotide sequence ID" value="NZ_CP077090.1"/>
</dbReference>
<dbReference type="InterPro" id="IPR044016">
    <property type="entry name" value="Big_13"/>
</dbReference>
<reference evidence="3" key="2">
    <citation type="journal article" date="2021" name="Microorganisms">
        <title>The Ever-Expanding Pseudomonas Genus: Description of 43 New Species and Partition of the Pseudomonas putida Group.</title>
        <authorList>
            <person name="Girard L."/>
            <person name="Lood C."/>
            <person name="Hofte M."/>
            <person name="Vandamme P."/>
            <person name="Rokni-Zadeh H."/>
            <person name="van Noort V."/>
            <person name="Lavigne R."/>
            <person name="De Mot R."/>
        </authorList>
    </citation>
    <scope>NUCLEOTIDE SEQUENCE</scope>
    <source>
        <strain evidence="3">OE 48.2</strain>
    </source>
</reference>
<evidence type="ECO:0000313" key="4">
    <source>
        <dbReference type="Proteomes" id="UP000627092"/>
    </source>
</evidence>
<evidence type="ECO:0000256" key="1">
    <source>
        <dbReference type="SAM" id="MobiDB-lite"/>
    </source>
</evidence>
<feature type="region of interest" description="Disordered" evidence="1">
    <location>
        <begin position="217"/>
        <end position="237"/>
    </location>
</feature>
<feature type="domain" description="Bacterial Ig-like" evidence="2">
    <location>
        <begin position="517"/>
        <end position="607"/>
    </location>
</feature>
<sequence>MEGKELRQEIPLRRGSKDSQIKIKATPDGKYILADKATGFAPENITVRRVGKDLHVSLEGEPLDPPTVIIEDFFQYNSELLGMAESGAYYFYVSSDADDDRGAIAFLQDGDSSGLVLGGEQVVNVEKTAAFALLPWAAGAIGVGAGASALGGKGGGGSKDSAPQQPAAPTAPADPTPPAVVPALPVNPEVPVPGINSQIPKIGEMVDSKGSIQGVIEKGGVTDDTTPTINGTGEPGDTIIVLDKGEKIDETTVDENGNWKFIPPELSEGDHEITVVIKDQNGNESKPSEPWEVIVDTLAPDAPTLVSVYDDADPKTGEVALGGVTDDTTPTLSGNAEAGSTVAIFDNGQKLGETRADANGNWSFTPATPLIEGEHSFTVQATDIAGNASELSKAWDLVIAADNNNPITDLIDDQGSIQGPIEKGGVTDDTTPTINGTGEPGDTIIILDKGEKIGETTVDEDGNWKFTPETELGDGDHEITVVIQDPAGNQSNPSDPWEFTVDTQAPDAPSISSVYDDAGVKTGELAFGAITDDTTPTLSGNAEAGSTVAIFDNGQKLGETRADANGNWSFTPATPLIEGEHSFTVQATDIAGNASDLSEAWDVVIDTTAPEQPGIDGQGPGISGIIDDQGAVQGPIENGGVTDDTTPTINGTGEPGDTIIVLDKGEKIGETTVDEDGNWKFTRNRARRWRPRNHRGDSRSCGQSVQSVRCMGIHRRHPGA</sequence>
<accession>A0A9E6NP05</accession>
<protein>
    <recommendedName>
        <fullName evidence="2">Bacterial Ig-like domain-containing protein</fullName>
    </recommendedName>
</protein>
<evidence type="ECO:0000259" key="2">
    <source>
        <dbReference type="Pfam" id="PF19077"/>
    </source>
</evidence>
<evidence type="ECO:0000313" key="3">
    <source>
        <dbReference type="EMBL" id="QXI11246.1"/>
    </source>
</evidence>
<proteinExistence type="predicted"/>
<feature type="region of interest" description="Disordered" evidence="1">
    <location>
        <begin position="151"/>
        <end position="185"/>
    </location>
</feature>
<reference evidence="3" key="1">
    <citation type="journal article" date="2020" name="Microorganisms">
        <title>Reliable Identification of Environmental Pseudomonas Isolates Using the rpoD Gene.</title>
        <authorList>
            <consortium name="The Broad Institute Genome Sequencing Platform"/>
            <person name="Girard L."/>
            <person name="Lood C."/>
            <person name="Rokni-Zadeh H."/>
            <person name="van Noort V."/>
            <person name="Lavigne R."/>
            <person name="De Mot R."/>
        </authorList>
    </citation>
    <scope>NUCLEOTIDE SEQUENCE</scope>
    <source>
        <strain evidence="3">OE 48.2</strain>
    </source>
</reference>
<feature type="domain" description="Bacterial Ig-like" evidence="2">
    <location>
        <begin position="637"/>
        <end position="684"/>
    </location>
</feature>
<name>A0A9E6NP05_9PSED</name>
<dbReference type="AlphaFoldDB" id="A0A9E6NP05"/>
<dbReference type="Pfam" id="PF19077">
    <property type="entry name" value="Big_13"/>
    <property type="match status" value="5"/>
</dbReference>
<feature type="domain" description="Bacterial Ig-like" evidence="2">
    <location>
        <begin position="416"/>
        <end position="503"/>
    </location>
</feature>
<feature type="compositionally biased region" description="Low complexity" evidence="1">
    <location>
        <begin position="162"/>
        <end position="171"/>
    </location>
</feature>
<organism evidence="3 4">
    <name type="scientific">Pseudomonas zeae</name>
    <dbReference type="NCBI Taxonomy" id="2745510"/>
    <lineage>
        <taxon>Bacteria</taxon>
        <taxon>Pseudomonadati</taxon>
        <taxon>Pseudomonadota</taxon>
        <taxon>Gammaproteobacteria</taxon>
        <taxon>Pseudomonadales</taxon>
        <taxon>Pseudomonadaceae</taxon>
        <taxon>Pseudomonas</taxon>
    </lineage>
</organism>
<dbReference type="NCBIfam" id="NF033510">
    <property type="entry name" value="Ca_tandemer"/>
    <property type="match status" value="5"/>
</dbReference>
<dbReference type="EMBL" id="CP077090">
    <property type="protein sequence ID" value="QXI11246.1"/>
    <property type="molecule type" value="Genomic_DNA"/>
</dbReference>
<dbReference type="Proteomes" id="UP000627092">
    <property type="component" value="Chromosome"/>
</dbReference>
<feature type="domain" description="Bacterial Ig-like" evidence="2">
    <location>
        <begin position="209"/>
        <end position="297"/>
    </location>
</feature>
<gene>
    <name evidence="3" type="ORF">HU754_026240</name>
</gene>
<feature type="domain" description="Bacterial Ig-like" evidence="2">
    <location>
        <begin position="311"/>
        <end position="393"/>
    </location>
</feature>